<dbReference type="Proteomes" id="UP000027195">
    <property type="component" value="Unassembled WGS sequence"/>
</dbReference>
<organism evidence="1 2">
    <name type="scientific">Botryobasidium botryosum (strain FD-172 SS1)</name>
    <dbReference type="NCBI Taxonomy" id="930990"/>
    <lineage>
        <taxon>Eukaryota</taxon>
        <taxon>Fungi</taxon>
        <taxon>Dikarya</taxon>
        <taxon>Basidiomycota</taxon>
        <taxon>Agaricomycotina</taxon>
        <taxon>Agaricomycetes</taxon>
        <taxon>Cantharellales</taxon>
        <taxon>Botryobasidiaceae</taxon>
        <taxon>Botryobasidium</taxon>
    </lineage>
</organism>
<sequence length="230" mass="25697">MLEQGSDSRDYRALSSCFSHCSELVMKGCPLEIDTTLRWFDGSKAPRLRAVTVYTYRIRTEEKGTAEDSLVNIPALRSLCIWGACGIRPPFTTTLFAQLSELTLHYPCGDGKWRISDWRNLLSSCSRLEVLALHNPTNTRQQIETHPTPQLPLLRSFVIKGVQTGQLLTLLLNIDAPQLHSLELDFRVSKASLKSLAAAAALTRRFDIFSLQRTLARKNSTSAATVMSSK</sequence>
<evidence type="ECO:0008006" key="3">
    <source>
        <dbReference type="Google" id="ProtNLM"/>
    </source>
</evidence>
<dbReference type="InterPro" id="IPR032675">
    <property type="entry name" value="LRR_dom_sf"/>
</dbReference>
<dbReference type="HOGENOM" id="CLU_1204602_0_0_1"/>
<proteinExistence type="predicted"/>
<dbReference type="Gene3D" id="3.80.10.10">
    <property type="entry name" value="Ribonuclease Inhibitor"/>
    <property type="match status" value="1"/>
</dbReference>
<evidence type="ECO:0000313" key="2">
    <source>
        <dbReference type="Proteomes" id="UP000027195"/>
    </source>
</evidence>
<accession>A0A067MCP8</accession>
<gene>
    <name evidence="1" type="ORF">BOTBODRAFT_370404</name>
</gene>
<dbReference type="STRING" id="930990.A0A067MCP8"/>
<dbReference type="EMBL" id="KL198043">
    <property type="protein sequence ID" value="KDQ13548.1"/>
    <property type="molecule type" value="Genomic_DNA"/>
</dbReference>
<dbReference type="AlphaFoldDB" id="A0A067MCP8"/>
<protein>
    <recommendedName>
        <fullName evidence="3">F-box domain-containing protein</fullName>
    </recommendedName>
</protein>
<evidence type="ECO:0000313" key="1">
    <source>
        <dbReference type="EMBL" id="KDQ13548.1"/>
    </source>
</evidence>
<keyword evidence="2" id="KW-1185">Reference proteome</keyword>
<dbReference type="SUPFAM" id="SSF52047">
    <property type="entry name" value="RNI-like"/>
    <property type="match status" value="1"/>
</dbReference>
<name>A0A067MCP8_BOTB1</name>
<dbReference type="InParanoid" id="A0A067MCP8"/>
<reference evidence="2" key="1">
    <citation type="journal article" date="2014" name="Proc. Natl. Acad. Sci. U.S.A.">
        <title>Extensive sampling of basidiomycete genomes demonstrates inadequacy of the white-rot/brown-rot paradigm for wood decay fungi.</title>
        <authorList>
            <person name="Riley R."/>
            <person name="Salamov A.A."/>
            <person name="Brown D.W."/>
            <person name="Nagy L.G."/>
            <person name="Floudas D."/>
            <person name="Held B.W."/>
            <person name="Levasseur A."/>
            <person name="Lombard V."/>
            <person name="Morin E."/>
            <person name="Otillar R."/>
            <person name="Lindquist E.A."/>
            <person name="Sun H."/>
            <person name="LaButti K.M."/>
            <person name="Schmutz J."/>
            <person name="Jabbour D."/>
            <person name="Luo H."/>
            <person name="Baker S.E."/>
            <person name="Pisabarro A.G."/>
            <person name="Walton J.D."/>
            <person name="Blanchette R.A."/>
            <person name="Henrissat B."/>
            <person name="Martin F."/>
            <person name="Cullen D."/>
            <person name="Hibbett D.S."/>
            <person name="Grigoriev I.V."/>
        </authorList>
    </citation>
    <scope>NUCLEOTIDE SEQUENCE [LARGE SCALE GENOMIC DNA]</scope>
    <source>
        <strain evidence="2">FD-172 SS1</strain>
    </source>
</reference>